<evidence type="ECO:0000313" key="2">
    <source>
        <dbReference type="Proteomes" id="UP000295418"/>
    </source>
</evidence>
<dbReference type="OrthoDB" id="2652450at2"/>
<dbReference type="AlphaFoldDB" id="A0A4R4E6R0"/>
<accession>A0A4R4E6R0</accession>
<organism evidence="1 2">
    <name type="scientific">Paenibacillus albiflavus</name>
    <dbReference type="NCBI Taxonomy" id="2545760"/>
    <lineage>
        <taxon>Bacteria</taxon>
        <taxon>Bacillati</taxon>
        <taxon>Bacillota</taxon>
        <taxon>Bacilli</taxon>
        <taxon>Bacillales</taxon>
        <taxon>Paenibacillaceae</taxon>
        <taxon>Paenibacillus</taxon>
    </lineage>
</organism>
<name>A0A4R4E6R0_9BACL</name>
<gene>
    <name evidence="1" type="ORF">E0485_18830</name>
</gene>
<proteinExistence type="predicted"/>
<reference evidence="1 2" key="1">
    <citation type="submission" date="2019-03" db="EMBL/GenBank/DDBJ databases">
        <authorList>
            <person name="Kim M.K.M."/>
        </authorList>
    </citation>
    <scope>NUCLEOTIDE SEQUENCE [LARGE SCALE GENOMIC DNA]</scope>
    <source>
        <strain evidence="1 2">18JY21-1</strain>
    </source>
</reference>
<dbReference type="Proteomes" id="UP000295418">
    <property type="component" value="Unassembled WGS sequence"/>
</dbReference>
<comment type="caution">
    <text evidence="1">The sequence shown here is derived from an EMBL/GenBank/DDBJ whole genome shotgun (WGS) entry which is preliminary data.</text>
</comment>
<protein>
    <submittedName>
        <fullName evidence="1">Uncharacterized protein</fullName>
    </submittedName>
</protein>
<evidence type="ECO:0000313" key="1">
    <source>
        <dbReference type="EMBL" id="TCZ75199.1"/>
    </source>
</evidence>
<keyword evidence="2" id="KW-1185">Reference proteome</keyword>
<dbReference type="RefSeq" id="WP_132419611.1">
    <property type="nucleotide sequence ID" value="NZ_SKFG01000022.1"/>
</dbReference>
<sequence>MRKKRRLARAQLDYMAAKEHFLLTSKQTDIKLDELREEGIEIGQKEMEDVITRSGLHKAFNELINAENILIEWSHTSIKITPEYKADREMYENLYNNVKNDPEGRKTIIEMAMLLDLD</sequence>
<dbReference type="EMBL" id="SKFG01000022">
    <property type="protein sequence ID" value="TCZ75199.1"/>
    <property type="molecule type" value="Genomic_DNA"/>
</dbReference>